<protein>
    <recommendedName>
        <fullName evidence="9">Efflux pump membrane transporter</fullName>
    </recommendedName>
</protein>
<evidence type="ECO:0000256" key="5">
    <source>
        <dbReference type="ARBA" id="ARBA00022519"/>
    </source>
</evidence>
<dbReference type="RefSeq" id="WP_085749036.1">
    <property type="nucleotide sequence ID" value="NZ_BSPR01000012.1"/>
</dbReference>
<dbReference type="PRINTS" id="PR00702">
    <property type="entry name" value="ACRIFLAVINRP"/>
</dbReference>
<dbReference type="FunFam" id="3.30.70.1430:FF:000001">
    <property type="entry name" value="Efflux pump membrane transporter"/>
    <property type="match status" value="1"/>
</dbReference>
<dbReference type="SUPFAM" id="SSF82693">
    <property type="entry name" value="Multidrug efflux transporter AcrB pore domain, PN1, PN2, PC1 and PC2 subdomains"/>
    <property type="match status" value="4"/>
</dbReference>
<comment type="subcellular location">
    <subcellularLocation>
        <location evidence="1 9">Cell inner membrane</location>
        <topology evidence="1 9">Multi-pass membrane protein</topology>
    </subcellularLocation>
</comment>
<evidence type="ECO:0000256" key="1">
    <source>
        <dbReference type="ARBA" id="ARBA00004429"/>
    </source>
</evidence>
<dbReference type="KEGG" id="rgu:A4W93_02010"/>
<keyword evidence="4" id="KW-1003">Cell membrane</keyword>
<evidence type="ECO:0000256" key="4">
    <source>
        <dbReference type="ARBA" id="ARBA00022475"/>
    </source>
</evidence>
<gene>
    <name evidence="10" type="ORF">A4W93_02010</name>
</gene>
<feature type="transmembrane region" description="Helical" evidence="9">
    <location>
        <begin position="369"/>
        <end position="391"/>
    </location>
</feature>
<keyword evidence="8 9" id="KW-0472">Membrane</keyword>
<feature type="transmembrane region" description="Helical" evidence="9">
    <location>
        <begin position="440"/>
        <end position="460"/>
    </location>
</feature>
<evidence type="ECO:0000256" key="2">
    <source>
        <dbReference type="ARBA" id="ARBA00010942"/>
    </source>
</evidence>
<keyword evidence="5 9" id="KW-0997">Cell inner membrane</keyword>
<feature type="transmembrane region" description="Helical" evidence="9">
    <location>
        <begin position="933"/>
        <end position="956"/>
    </location>
</feature>
<reference evidence="10 11" key="1">
    <citation type="submission" date="2016-04" db="EMBL/GenBank/DDBJ databases">
        <title>Complete genome sequence of natural rubber-degrading, novel Gram-negative bacterium, Rhizobacter gummiphilus strain NS21.</title>
        <authorList>
            <person name="Tabata M."/>
            <person name="Kasai D."/>
            <person name="Fukuda M."/>
        </authorList>
    </citation>
    <scope>NUCLEOTIDE SEQUENCE [LARGE SCALE GENOMIC DNA]</scope>
    <source>
        <strain evidence="10 11">NS21</strain>
    </source>
</reference>
<feature type="transmembrane region" description="Helical" evidence="9">
    <location>
        <begin position="977"/>
        <end position="998"/>
    </location>
</feature>
<dbReference type="Gene3D" id="3.30.70.1430">
    <property type="entry name" value="Multidrug efflux transporter AcrB pore domain"/>
    <property type="match status" value="2"/>
</dbReference>
<evidence type="ECO:0000256" key="9">
    <source>
        <dbReference type="RuleBase" id="RU364070"/>
    </source>
</evidence>
<evidence type="ECO:0000256" key="7">
    <source>
        <dbReference type="ARBA" id="ARBA00022989"/>
    </source>
</evidence>
<evidence type="ECO:0000313" key="11">
    <source>
        <dbReference type="Proteomes" id="UP000193427"/>
    </source>
</evidence>
<dbReference type="SUPFAM" id="SSF82714">
    <property type="entry name" value="Multidrug efflux transporter AcrB TolC docking domain, DN and DC subdomains"/>
    <property type="match status" value="2"/>
</dbReference>
<dbReference type="PANTHER" id="PTHR32063">
    <property type="match status" value="1"/>
</dbReference>
<feature type="transmembrane region" description="Helical" evidence="9">
    <location>
        <begin position="342"/>
        <end position="362"/>
    </location>
</feature>
<keyword evidence="11" id="KW-1185">Reference proteome</keyword>
<dbReference type="GO" id="GO:0005886">
    <property type="term" value="C:plasma membrane"/>
    <property type="evidence" value="ECO:0007669"/>
    <property type="project" value="UniProtKB-SubCell"/>
</dbReference>
<dbReference type="InterPro" id="IPR001036">
    <property type="entry name" value="Acrflvin-R"/>
</dbReference>
<dbReference type="Gene3D" id="3.30.70.1320">
    <property type="entry name" value="Multidrug efflux transporter AcrB pore domain like"/>
    <property type="match status" value="1"/>
</dbReference>
<dbReference type="OrthoDB" id="9176627at2"/>
<dbReference type="NCBIfam" id="NF000282">
    <property type="entry name" value="RND_permease_1"/>
    <property type="match status" value="1"/>
</dbReference>
<dbReference type="Gene3D" id="3.30.70.1440">
    <property type="entry name" value="Multidrug efflux transporter AcrB pore domain"/>
    <property type="match status" value="1"/>
</dbReference>
<dbReference type="GO" id="GO:0042910">
    <property type="term" value="F:xenobiotic transmembrane transporter activity"/>
    <property type="evidence" value="ECO:0007669"/>
    <property type="project" value="TreeGrafter"/>
</dbReference>
<dbReference type="AlphaFoldDB" id="A0A1W6L3C5"/>
<dbReference type="InterPro" id="IPR027463">
    <property type="entry name" value="AcrB_DN_DC_subdom"/>
</dbReference>
<keyword evidence="6 9" id="KW-0812">Transmembrane</keyword>
<dbReference type="GO" id="GO:0009636">
    <property type="term" value="P:response to toxic substance"/>
    <property type="evidence" value="ECO:0007669"/>
    <property type="project" value="UniProtKB-ARBA"/>
</dbReference>
<dbReference type="PANTHER" id="PTHR32063:SF11">
    <property type="entry name" value="CATION OR DRUG EFFLUX SYSTEM PROTEIN"/>
    <property type="match status" value="1"/>
</dbReference>
<dbReference type="InterPro" id="IPR004764">
    <property type="entry name" value="MdtF-like"/>
</dbReference>
<dbReference type="FunFam" id="1.20.1640.10:FF:000001">
    <property type="entry name" value="Efflux pump membrane transporter"/>
    <property type="match status" value="1"/>
</dbReference>
<dbReference type="GO" id="GO:0015562">
    <property type="term" value="F:efflux transmembrane transporter activity"/>
    <property type="evidence" value="ECO:0007669"/>
    <property type="project" value="InterPro"/>
</dbReference>
<dbReference type="Gene3D" id="3.30.2090.10">
    <property type="entry name" value="Multidrug efflux transporter AcrB TolC docking domain, DN and DC subdomains"/>
    <property type="match status" value="2"/>
</dbReference>
<dbReference type="SUPFAM" id="SSF82866">
    <property type="entry name" value="Multidrug efflux transporter AcrB transmembrane domain"/>
    <property type="match status" value="2"/>
</dbReference>
<dbReference type="STRING" id="946333.A4W93_02010"/>
<dbReference type="Pfam" id="PF00873">
    <property type="entry name" value="ACR_tran"/>
    <property type="match status" value="1"/>
</dbReference>
<dbReference type="NCBIfam" id="TIGR00915">
    <property type="entry name" value="2A0602"/>
    <property type="match status" value="1"/>
</dbReference>
<feature type="transmembrane region" description="Helical" evidence="9">
    <location>
        <begin position="12"/>
        <end position="34"/>
    </location>
</feature>
<feature type="transmembrane region" description="Helical" evidence="9">
    <location>
        <begin position="905"/>
        <end position="927"/>
    </location>
</feature>
<sequence>MNFSRFFVDRPIFAAVLSILIFLGGLIAIFKLPISEYPEVVPPSVVVSTRFPGANPTVIAQTVAAPLEEAINGVEDMLYMSSQATGDGGMNLTVTFKVGTNVEQAETQVQNRVQRALPRLPEEVRQVGVTTVKSSPNITMVVHLISPNSTYDETYLRNYIVLNVRDRMSRIQGMGQVQVFGAGDYSMRVWLDPQKVAARGLTAPDVVRAIREQNVQVAAGVVGAAPAKDAPFQLSVNSQGRLSTEQEFGDIIIKTGTETGGVVRLRDVARLELGSQQYSLRSLLDNKPAVAMGLFQAPQSNALQLSTDVRALMDELKKDFPQDVDYAIVYDPTQFVRDSISAVIHTLLEAVALVVIVVIVFLQTWRASIIPLLAVPVSVIGTFAVLLAMGFSINTLSLFGLVLAIGIVVDDAIVVVENVERNIANGLKPREATVQAMKEVSGPIIAIALVLCAVFVPIAFVSGLTGQFYRQFALTIAISTVISAFNSLTLSPALAAALLKPHDAPKDKLSKAMDWALGGFFKRFNRFFDRASHRYQGGVGGVLSHKTATLAVYAVLVVLAVVMFRVVPSGFVPAQDKQYLVGFAQLPDAASLDRTEDVIRRMTDVAKSVPGVKNAVAFPGLSIHGFMNAPNSGIVFYTLDDFSKRKGPGLSSGEIAAQVNQKLGAIQDAFIMVFPPPPVDGLGTIGGFKLYVEDRANLGQDELYKAVQALQMKAWQTPELAGVFSGYQINVPQLDAKVDRTKAKQLGVPLSDIFDTMQINLGSLYVNDFNKFGRTYQVIAQADAPFRSDAASIGQFKVRTATNEMVPLGSLMNVSSTYGPDRVERYNSFMAADFNGGPAPGVSSGQAQAIMEKIAAETLPRGIAIEWTDLTYQEILAGNTMILVFPLCVLLVFLVLAAQYESWTLPLAVILIVPASILFALLGVWLTKGDNNIFTQIALFVLVGLSAKNAILIVEFARDLEHQGKGIVEAALEACHLRLRPILMTSFAFIMGVLPLVFSSGAGSEMRHAMGVAVFAGMLGVTLFGLFLTPVFYVLLRKLAVRLERNRAPAAGTASHVIEA</sequence>
<evidence type="ECO:0000256" key="8">
    <source>
        <dbReference type="ARBA" id="ARBA00023136"/>
    </source>
</evidence>
<dbReference type="Gene3D" id="1.20.1640.10">
    <property type="entry name" value="Multidrug efflux transporter AcrB transmembrane domain"/>
    <property type="match status" value="2"/>
</dbReference>
<feature type="transmembrane region" description="Helical" evidence="9">
    <location>
        <begin position="550"/>
        <end position="567"/>
    </location>
</feature>
<name>A0A1W6L3C5_9BURK</name>
<keyword evidence="3 9" id="KW-0813">Transport</keyword>
<feature type="transmembrane region" description="Helical" evidence="9">
    <location>
        <begin position="1010"/>
        <end position="1036"/>
    </location>
</feature>
<keyword evidence="7 9" id="KW-1133">Transmembrane helix</keyword>
<proteinExistence type="inferred from homology"/>
<accession>A0A1W6L3C5</accession>
<comment type="similarity">
    <text evidence="2 9">Belongs to the resistance-nodulation-cell division (RND) (TC 2.A.6) family.</text>
</comment>
<feature type="transmembrane region" description="Helical" evidence="9">
    <location>
        <begin position="397"/>
        <end position="419"/>
    </location>
</feature>
<feature type="transmembrane region" description="Helical" evidence="9">
    <location>
        <begin position="875"/>
        <end position="898"/>
    </location>
</feature>
<dbReference type="Proteomes" id="UP000193427">
    <property type="component" value="Chromosome"/>
</dbReference>
<dbReference type="EMBL" id="CP015118">
    <property type="protein sequence ID" value="ARN18795.1"/>
    <property type="molecule type" value="Genomic_DNA"/>
</dbReference>
<evidence type="ECO:0000256" key="3">
    <source>
        <dbReference type="ARBA" id="ARBA00022448"/>
    </source>
</evidence>
<feature type="transmembrane region" description="Helical" evidence="9">
    <location>
        <begin position="472"/>
        <end position="499"/>
    </location>
</feature>
<evidence type="ECO:0000313" key="10">
    <source>
        <dbReference type="EMBL" id="ARN18795.1"/>
    </source>
</evidence>
<organism evidence="10 11">
    <name type="scientific">Piscinibacter gummiphilus</name>
    <dbReference type="NCBI Taxonomy" id="946333"/>
    <lineage>
        <taxon>Bacteria</taxon>
        <taxon>Pseudomonadati</taxon>
        <taxon>Pseudomonadota</taxon>
        <taxon>Betaproteobacteria</taxon>
        <taxon>Burkholderiales</taxon>
        <taxon>Sphaerotilaceae</taxon>
        <taxon>Piscinibacter</taxon>
    </lineage>
</organism>
<evidence type="ECO:0000256" key="6">
    <source>
        <dbReference type="ARBA" id="ARBA00022692"/>
    </source>
</evidence>